<gene>
    <name evidence="1" type="ORF">E6W99_25460</name>
</gene>
<organism evidence="1 2">
    <name type="scientific">Metabacillus sediminilitoris</name>
    <dbReference type="NCBI Taxonomy" id="2567941"/>
    <lineage>
        <taxon>Bacteria</taxon>
        <taxon>Bacillati</taxon>
        <taxon>Bacillota</taxon>
        <taxon>Bacilli</taxon>
        <taxon>Bacillales</taxon>
        <taxon>Bacillaceae</taxon>
        <taxon>Metabacillus</taxon>
    </lineage>
</organism>
<dbReference type="OrthoDB" id="2936081at2"/>
<reference evidence="1 2" key="1">
    <citation type="submission" date="2019-04" db="EMBL/GenBank/DDBJ databases">
        <title>Bacillus sediminilitoris sp. nov., isolated from a tidal flat sediment on the East China Sea.</title>
        <authorList>
            <person name="Wei Y."/>
            <person name="Mao H."/>
            <person name="Fang J."/>
        </authorList>
    </citation>
    <scope>NUCLEOTIDE SEQUENCE [LARGE SCALE GENOMIC DNA]</scope>
    <source>
        <strain evidence="1 2">DSL-17</strain>
    </source>
</reference>
<dbReference type="InterPro" id="IPR021284">
    <property type="entry name" value="DUF2750"/>
</dbReference>
<protein>
    <submittedName>
        <fullName evidence="1">DUF2750 domain-containing protein</fullName>
    </submittedName>
</protein>
<keyword evidence="2" id="KW-1185">Reference proteome</keyword>
<accession>A0A4S4BP72</accession>
<comment type="caution">
    <text evidence="1">The sequence shown here is derived from an EMBL/GenBank/DDBJ whole genome shotgun (WGS) entry which is preliminary data.</text>
</comment>
<sequence length="68" mass="7927">MILSLISKECCFKQPPNIRYKDFIRKVVDSEVVWGLYNEGWATGHDEEGNTLIQFFSKKGICRNLCKE</sequence>
<proteinExistence type="predicted"/>
<name>A0A4S4BP72_9BACI</name>
<dbReference type="RefSeq" id="WP_136359107.1">
    <property type="nucleotide sequence ID" value="NZ_CP046266.1"/>
</dbReference>
<dbReference type="Proteomes" id="UP000310334">
    <property type="component" value="Unassembled WGS sequence"/>
</dbReference>
<evidence type="ECO:0000313" key="1">
    <source>
        <dbReference type="EMBL" id="THF74345.1"/>
    </source>
</evidence>
<dbReference type="EMBL" id="SSNT01000038">
    <property type="protein sequence ID" value="THF74345.1"/>
    <property type="molecule type" value="Genomic_DNA"/>
</dbReference>
<dbReference type="Pfam" id="PF11042">
    <property type="entry name" value="DUF2750"/>
    <property type="match status" value="1"/>
</dbReference>
<evidence type="ECO:0000313" key="2">
    <source>
        <dbReference type="Proteomes" id="UP000310334"/>
    </source>
</evidence>
<dbReference type="AlphaFoldDB" id="A0A4S4BP72"/>